<evidence type="ECO:0000313" key="1">
    <source>
        <dbReference type="EMBL" id="SDC89964.1"/>
    </source>
</evidence>
<proteinExistence type="predicted"/>
<accession>A0A1G6QDG9</accession>
<keyword evidence="2" id="KW-1185">Reference proteome</keyword>
<reference evidence="1 2" key="1">
    <citation type="submission" date="2016-09" db="EMBL/GenBank/DDBJ databases">
        <authorList>
            <person name="Capua I."/>
            <person name="De Benedictis P."/>
            <person name="Joannis T."/>
            <person name="Lombin L.H."/>
            <person name="Cattoli G."/>
        </authorList>
    </citation>
    <scope>NUCLEOTIDE SEQUENCE [LARGE SCALE GENOMIC DNA]</scope>
    <source>
        <strain evidence="1 2">ISLP-3</strain>
    </source>
</reference>
<organism evidence="1 2">
    <name type="scientific">Sanguibacter gelidistatuariae</name>
    <dbReference type="NCBI Taxonomy" id="1814289"/>
    <lineage>
        <taxon>Bacteria</taxon>
        <taxon>Bacillati</taxon>
        <taxon>Actinomycetota</taxon>
        <taxon>Actinomycetes</taxon>
        <taxon>Micrococcales</taxon>
        <taxon>Sanguibacteraceae</taxon>
        <taxon>Sanguibacter</taxon>
    </lineage>
</organism>
<evidence type="ECO:0000313" key="2">
    <source>
        <dbReference type="Proteomes" id="UP000199039"/>
    </source>
</evidence>
<dbReference type="AlphaFoldDB" id="A0A1G6QDG9"/>
<protein>
    <recommendedName>
        <fullName evidence="3">Glycosyl transferase family 2</fullName>
    </recommendedName>
</protein>
<evidence type="ECO:0008006" key="3">
    <source>
        <dbReference type="Google" id="ProtNLM"/>
    </source>
</evidence>
<gene>
    <name evidence="1" type="ORF">SAMN05216410_2502</name>
</gene>
<dbReference type="Proteomes" id="UP000199039">
    <property type="component" value="Unassembled WGS sequence"/>
</dbReference>
<dbReference type="EMBL" id="FMYH01000004">
    <property type="protein sequence ID" value="SDC89964.1"/>
    <property type="molecule type" value="Genomic_DNA"/>
</dbReference>
<name>A0A1G6QDG9_9MICO</name>
<sequence>MVSSCCDTSGLLDCDGRGEAGGFWGDSCGSPVCAVSFWSWCLDTGAVRINAYVLAGDPAWIAESIESYYPYINTLVVSFDEDNLSWGGHPLEVPEALERLRALDPEGKIVELPGKFSAPERFALDCETGQRQQALDLASKDADWVIQLDTDEVLATPERFFLSLKTADAEGFDALHYPSRWWYQRAGRGATKFLERSRRFGKVASDYPGPVAVRAGTTLSHCRQTDAPCYRVDFDTRNTDPAHPADVVVHEAILPDEGVIHLSWLRSAEQMDGKRLSSGHAAQVNMNKRIERWYSAYKRPRITVMLGPLHRHPDFWMRIVDSPISLRSQDWLP</sequence>